<evidence type="ECO:0000256" key="4">
    <source>
        <dbReference type="ARBA" id="ARBA00023015"/>
    </source>
</evidence>
<dbReference type="Gene3D" id="4.10.240.10">
    <property type="entry name" value="Zn(2)-C6 fungal-type DNA-binding domain"/>
    <property type="match status" value="1"/>
</dbReference>
<keyword evidence="12" id="KW-1185">Reference proteome</keyword>
<dbReference type="EMBL" id="ML996087">
    <property type="protein sequence ID" value="KAF2151805.1"/>
    <property type="molecule type" value="Genomic_DNA"/>
</dbReference>
<dbReference type="Proteomes" id="UP000799439">
    <property type="component" value="Unassembled WGS sequence"/>
</dbReference>
<evidence type="ECO:0000313" key="11">
    <source>
        <dbReference type="EMBL" id="KAF2151805.1"/>
    </source>
</evidence>
<keyword evidence="3" id="KW-0862">Zinc</keyword>
<dbReference type="AlphaFoldDB" id="A0A9P4J0E7"/>
<evidence type="ECO:0000256" key="5">
    <source>
        <dbReference type="ARBA" id="ARBA00023125"/>
    </source>
</evidence>
<keyword evidence="8" id="KW-0175">Coiled coil</keyword>
<dbReference type="Pfam" id="PF00172">
    <property type="entry name" value="Zn_clus"/>
    <property type="match status" value="1"/>
</dbReference>
<comment type="caution">
    <text evidence="11">The sequence shown here is derived from an EMBL/GenBank/DDBJ whole genome shotgun (WGS) entry which is preliminary data.</text>
</comment>
<gene>
    <name evidence="11" type="ORF">K461DRAFT_257249</name>
</gene>
<dbReference type="InterPro" id="IPR001138">
    <property type="entry name" value="Zn2Cys6_DnaBD"/>
</dbReference>
<evidence type="ECO:0000259" key="10">
    <source>
        <dbReference type="PROSITE" id="PS50048"/>
    </source>
</evidence>
<evidence type="ECO:0000256" key="8">
    <source>
        <dbReference type="SAM" id="Coils"/>
    </source>
</evidence>
<feature type="compositionally biased region" description="Polar residues" evidence="9">
    <location>
        <begin position="754"/>
        <end position="768"/>
    </location>
</feature>
<dbReference type="InterPro" id="IPR051089">
    <property type="entry name" value="prtT"/>
</dbReference>
<feature type="region of interest" description="Disordered" evidence="9">
    <location>
        <begin position="687"/>
        <end position="819"/>
    </location>
</feature>
<dbReference type="Pfam" id="PF04082">
    <property type="entry name" value="Fungal_trans"/>
    <property type="match status" value="1"/>
</dbReference>
<evidence type="ECO:0000256" key="7">
    <source>
        <dbReference type="ARBA" id="ARBA00023242"/>
    </source>
</evidence>
<evidence type="ECO:0000256" key="1">
    <source>
        <dbReference type="ARBA" id="ARBA00004123"/>
    </source>
</evidence>
<dbReference type="GO" id="GO:0006351">
    <property type="term" value="P:DNA-templated transcription"/>
    <property type="evidence" value="ECO:0007669"/>
    <property type="project" value="InterPro"/>
</dbReference>
<feature type="compositionally biased region" description="Basic and acidic residues" evidence="9">
    <location>
        <begin position="687"/>
        <end position="698"/>
    </location>
</feature>
<reference evidence="11" key="1">
    <citation type="journal article" date="2020" name="Stud. Mycol.">
        <title>101 Dothideomycetes genomes: a test case for predicting lifestyles and emergence of pathogens.</title>
        <authorList>
            <person name="Haridas S."/>
            <person name="Albert R."/>
            <person name="Binder M."/>
            <person name="Bloem J."/>
            <person name="Labutti K."/>
            <person name="Salamov A."/>
            <person name="Andreopoulos B."/>
            <person name="Baker S."/>
            <person name="Barry K."/>
            <person name="Bills G."/>
            <person name="Bluhm B."/>
            <person name="Cannon C."/>
            <person name="Castanera R."/>
            <person name="Culley D."/>
            <person name="Daum C."/>
            <person name="Ezra D."/>
            <person name="Gonzalez J."/>
            <person name="Henrissat B."/>
            <person name="Kuo A."/>
            <person name="Liang C."/>
            <person name="Lipzen A."/>
            <person name="Lutzoni F."/>
            <person name="Magnuson J."/>
            <person name="Mondo S."/>
            <person name="Nolan M."/>
            <person name="Ohm R."/>
            <person name="Pangilinan J."/>
            <person name="Park H.-J."/>
            <person name="Ramirez L."/>
            <person name="Alfaro M."/>
            <person name="Sun H."/>
            <person name="Tritt A."/>
            <person name="Yoshinaga Y."/>
            <person name="Zwiers L.-H."/>
            <person name="Turgeon B."/>
            <person name="Goodwin S."/>
            <person name="Spatafora J."/>
            <person name="Crous P."/>
            <person name="Grigoriev I."/>
        </authorList>
    </citation>
    <scope>NUCLEOTIDE SEQUENCE</scope>
    <source>
        <strain evidence="11">CBS 260.36</strain>
    </source>
</reference>
<evidence type="ECO:0000313" key="12">
    <source>
        <dbReference type="Proteomes" id="UP000799439"/>
    </source>
</evidence>
<keyword evidence="7" id="KW-0539">Nucleus</keyword>
<dbReference type="SUPFAM" id="SSF57701">
    <property type="entry name" value="Zn2/Cys6 DNA-binding domain"/>
    <property type="match status" value="1"/>
</dbReference>
<dbReference type="GO" id="GO:0000976">
    <property type="term" value="F:transcription cis-regulatory region binding"/>
    <property type="evidence" value="ECO:0007669"/>
    <property type="project" value="TreeGrafter"/>
</dbReference>
<dbReference type="PANTHER" id="PTHR31845">
    <property type="entry name" value="FINGER DOMAIN PROTEIN, PUTATIVE-RELATED"/>
    <property type="match status" value="1"/>
</dbReference>
<dbReference type="PANTHER" id="PTHR31845:SF39">
    <property type="entry name" value="TRANSCRIPTION FACTOR PBCR-RELATED"/>
    <property type="match status" value="1"/>
</dbReference>
<dbReference type="InterPro" id="IPR036864">
    <property type="entry name" value="Zn2-C6_fun-type_DNA-bd_sf"/>
</dbReference>
<dbReference type="OrthoDB" id="8062037at2759"/>
<dbReference type="GO" id="GO:0000981">
    <property type="term" value="F:DNA-binding transcription factor activity, RNA polymerase II-specific"/>
    <property type="evidence" value="ECO:0007669"/>
    <property type="project" value="InterPro"/>
</dbReference>
<organism evidence="11 12">
    <name type="scientific">Myriangium duriaei CBS 260.36</name>
    <dbReference type="NCBI Taxonomy" id="1168546"/>
    <lineage>
        <taxon>Eukaryota</taxon>
        <taxon>Fungi</taxon>
        <taxon>Dikarya</taxon>
        <taxon>Ascomycota</taxon>
        <taxon>Pezizomycotina</taxon>
        <taxon>Dothideomycetes</taxon>
        <taxon>Dothideomycetidae</taxon>
        <taxon>Myriangiales</taxon>
        <taxon>Myriangiaceae</taxon>
        <taxon>Myriangium</taxon>
    </lineage>
</organism>
<sequence length="913" mass="100412">MSYIDPRLQEDDSRSSGPFVKPVHPLEKGPYYQAESPAYDESPSSDQAHPGNALDPNQANADQDDSKRPRACESCRGLKVRCDQDPSNPEAPCRRCAKANRQCIYTQPSRKRQRKADTRVADLEKKLDALTAALQAQNYAQGALPAMGNPQTQSPGEQRHSISRYPEPIDCGYRARDFPTPPSVGASVSAPSPQSFEVPNKRQKIDSNHDPSLRNSSTFPGIDRKPSAPERTPAPLLPRKELYPTKFEEQVAHVRSLVDPSFHDKVFHRYVHECVPNLPAVALPTDMTAKECLETRPNMMLAIFATAGHGLLPAETTAELFAQMLDAISEIAIRQGQATLEFVQALLIVVLWIKAPEKPERSGFYLTVHMACTMAIDLGLGKRYKASRARKGFVLPASNPDPQPLRMGLQIDSDSVEARRTWLACFYCAAAASMALRRPNLIRWTGYMQECIDFLEESPEALPSDKLFCQYVRLQKICEDISIAFKMDDPTATTISISDPKVSYTLDVHEQRLKDWERHLAPNFRSNKKLMFFYDVSMLYLHEIALHVNHNVDDFQLPFTEEGLKSNSQHSEVLTQRQMASLEACLRAAHNVISTYCGFGTEAISTTPTLFYFVRCMYALVVLIKMHLAVTAPGSEVAKIIKPEDVRVVENMEMIWTLFQEMQRHPSNKPPPKAIRILGMLRDWIQQHKDGDPKDGHSGHPSAGGVNNPKNRPFGRNPHGVPSGSSKLQVLSEAATAGQDHSGTASHPPHLPHSQRQGSRAQQTQHTPPINFRDAPSLASSEGWTFDSPNPFSHAQQRNASGSQTSGRTVDTTPNATPGLGFFLQEGGQGKAGQNPLYAGDMFGSGGMGGENFDWAAGMDLDQLLDGAFRDLDPSGDLGGWFLGDGAGAYQLPAEGTALGGNGGGNGGDGGRW</sequence>
<keyword evidence="2" id="KW-0479">Metal-binding</keyword>
<feature type="compositionally biased region" description="Basic and acidic residues" evidence="9">
    <location>
        <begin position="199"/>
        <end position="212"/>
    </location>
</feature>
<feature type="region of interest" description="Disordered" evidence="9">
    <location>
        <begin position="1"/>
        <end position="70"/>
    </location>
</feature>
<evidence type="ECO:0000256" key="2">
    <source>
        <dbReference type="ARBA" id="ARBA00022723"/>
    </source>
</evidence>
<proteinExistence type="predicted"/>
<comment type="subcellular location">
    <subcellularLocation>
        <location evidence="1">Nucleus</location>
    </subcellularLocation>
</comment>
<dbReference type="InterPro" id="IPR007219">
    <property type="entry name" value="XnlR_reg_dom"/>
</dbReference>
<feature type="compositionally biased region" description="Low complexity" evidence="9">
    <location>
        <begin position="183"/>
        <end position="195"/>
    </location>
</feature>
<dbReference type="PROSITE" id="PS00463">
    <property type="entry name" value="ZN2_CY6_FUNGAL_1"/>
    <property type="match status" value="1"/>
</dbReference>
<dbReference type="GO" id="GO:0008270">
    <property type="term" value="F:zinc ion binding"/>
    <property type="evidence" value="ECO:0007669"/>
    <property type="project" value="InterPro"/>
</dbReference>
<feature type="compositionally biased region" description="Polar residues" evidence="9">
    <location>
        <begin position="778"/>
        <end position="816"/>
    </location>
</feature>
<feature type="domain" description="Zn(2)-C6 fungal-type" evidence="10">
    <location>
        <begin position="71"/>
        <end position="105"/>
    </location>
</feature>
<dbReference type="GO" id="GO:0001216">
    <property type="term" value="F:DNA-binding transcription activator activity"/>
    <property type="evidence" value="ECO:0007669"/>
    <property type="project" value="UniProtKB-ARBA"/>
</dbReference>
<dbReference type="FunFam" id="4.10.240.10:FF:000003">
    <property type="entry name" value="C6 transcription factor (Leu3)"/>
    <property type="match status" value="1"/>
</dbReference>
<feature type="coiled-coil region" evidence="8">
    <location>
        <begin position="113"/>
        <end position="140"/>
    </location>
</feature>
<keyword evidence="5" id="KW-0238">DNA-binding</keyword>
<dbReference type="CDD" id="cd00067">
    <property type="entry name" value="GAL4"/>
    <property type="match status" value="1"/>
</dbReference>
<evidence type="ECO:0000256" key="6">
    <source>
        <dbReference type="ARBA" id="ARBA00023163"/>
    </source>
</evidence>
<evidence type="ECO:0000256" key="9">
    <source>
        <dbReference type="SAM" id="MobiDB-lite"/>
    </source>
</evidence>
<evidence type="ECO:0000256" key="3">
    <source>
        <dbReference type="ARBA" id="ARBA00022833"/>
    </source>
</evidence>
<dbReference type="CDD" id="cd12148">
    <property type="entry name" value="fungal_TF_MHR"/>
    <property type="match status" value="1"/>
</dbReference>
<dbReference type="PROSITE" id="PS50048">
    <property type="entry name" value="ZN2_CY6_FUNGAL_2"/>
    <property type="match status" value="1"/>
</dbReference>
<accession>A0A9P4J0E7</accession>
<feature type="region of interest" description="Disordered" evidence="9">
    <location>
        <begin position="177"/>
        <end position="238"/>
    </location>
</feature>
<keyword evidence="6" id="KW-0804">Transcription</keyword>
<protein>
    <recommendedName>
        <fullName evidence="10">Zn(2)-C6 fungal-type domain-containing protein</fullName>
    </recommendedName>
</protein>
<dbReference type="GO" id="GO:0005634">
    <property type="term" value="C:nucleus"/>
    <property type="evidence" value="ECO:0007669"/>
    <property type="project" value="UniProtKB-SubCell"/>
</dbReference>
<keyword evidence="4" id="KW-0805">Transcription regulation</keyword>
<name>A0A9P4J0E7_9PEZI</name>
<dbReference type="SMART" id="SM00066">
    <property type="entry name" value="GAL4"/>
    <property type="match status" value="1"/>
</dbReference>